<dbReference type="EMBL" id="VOHK01000001">
    <property type="protein sequence ID" value="TWT23572.1"/>
    <property type="molecule type" value="Genomic_DNA"/>
</dbReference>
<dbReference type="AlphaFoldDB" id="A0A5C5UD84"/>
<dbReference type="InterPro" id="IPR025522">
    <property type="entry name" value="DUF4410"/>
</dbReference>
<name>A0A5C5UD84_9GAMM</name>
<comment type="caution">
    <text evidence="2">The sequence shown here is derived from an EMBL/GenBank/DDBJ whole genome shotgun (WGS) entry which is preliminary data.</text>
</comment>
<reference evidence="2 3" key="1">
    <citation type="journal article" date="2008" name="Int. J. Syst. Evol. Microbiol.">
        <title>Luteimonas marina sp. nov., isolated from seawater.</title>
        <authorList>
            <person name="Baik K.S."/>
            <person name="Park S.C."/>
            <person name="Kim M.S."/>
            <person name="Kim E.M."/>
            <person name="Park C."/>
            <person name="Chun J."/>
            <person name="Seong C.N."/>
        </authorList>
    </citation>
    <scope>NUCLEOTIDE SEQUENCE [LARGE SCALE GENOMIC DNA]</scope>
    <source>
        <strain evidence="2 3">FR1330</strain>
    </source>
</reference>
<feature type="region of interest" description="Disordered" evidence="1">
    <location>
        <begin position="1"/>
        <end position="31"/>
    </location>
</feature>
<accession>A0A5C5UD84</accession>
<keyword evidence="3" id="KW-1185">Reference proteome</keyword>
<dbReference type="Proteomes" id="UP000319980">
    <property type="component" value="Unassembled WGS sequence"/>
</dbReference>
<dbReference type="Pfam" id="PF14366">
    <property type="entry name" value="DUF4410"/>
    <property type="match status" value="1"/>
</dbReference>
<sequence length="211" mass="22392">MPCRGHGTARGLQARRDLRSGRRPAPPKQSLHLAASIVRPAAESSPRPASVEGSMIRKAVLLLSVSLVAAFPAAHAQQDDPAPARSYAYAFSNQGGDDADGIARLDSFIQQRLRDANLLATGDGRRATGAGDGKVEVTVTHYYARSDGARAWAGVMAGRDKVVSRVRVLDRGGKALDEFEVKSSNATAFGSTAGLHEKHADEIVARVKQVQ</sequence>
<evidence type="ECO:0000256" key="1">
    <source>
        <dbReference type="SAM" id="MobiDB-lite"/>
    </source>
</evidence>
<gene>
    <name evidence="2" type="ORF">FQY83_02730</name>
</gene>
<evidence type="ECO:0000313" key="2">
    <source>
        <dbReference type="EMBL" id="TWT23572.1"/>
    </source>
</evidence>
<protein>
    <submittedName>
        <fullName evidence="2">DUF4410 domain-containing protein</fullName>
    </submittedName>
</protein>
<proteinExistence type="predicted"/>
<organism evidence="2 3">
    <name type="scientific">Luteimonas marina</name>
    <dbReference type="NCBI Taxonomy" id="488485"/>
    <lineage>
        <taxon>Bacteria</taxon>
        <taxon>Pseudomonadati</taxon>
        <taxon>Pseudomonadota</taxon>
        <taxon>Gammaproteobacteria</taxon>
        <taxon>Lysobacterales</taxon>
        <taxon>Lysobacteraceae</taxon>
        <taxon>Luteimonas</taxon>
    </lineage>
</organism>
<evidence type="ECO:0000313" key="3">
    <source>
        <dbReference type="Proteomes" id="UP000319980"/>
    </source>
</evidence>